<reference evidence="2" key="2">
    <citation type="submission" date="2021-09" db="EMBL/GenBank/DDBJ databases">
        <authorList>
            <person name="Gilroy R."/>
        </authorList>
    </citation>
    <scope>NUCLEOTIDE SEQUENCE</scope>
    <source>
        <strain evidence="2">1277</strain>
    </source>
</reference>
<evidence type="ECO:0000313" key="2">
    <source>
        <dbReference type="EMBL" id="HJG96088.1"/>
    </source>
</evidence>
<evidence type="ECO:0000259" key="1">
    <source>
        <dbReference type="Pfam" id="PF13936"/>
    </source>
</evidence>
<feature type="domain" description="Transposase IS30-like HTH" evidence="1">
    <location>
        <begin position="3"/>
        <end position="42"/>
    </location>
</feature>
<sequence>MNYKHITINERCCIANFLELGWSIRKIAKHLNRNASTISREI</sequence>
<organism evidence="2 3">
    <name type="scientific">Romboutsia timonensis</name>
    <dbReference type="NCBI Taxonomy" id="1776391"/>
    <lineage>
        <taxon>Bacteria</taxon>
        <taxon>Bacillati</taxon>
        <taxon>Bacillota</taxon>
        <taxon>Clostridia</taxon>
        <taxon>Peptostreptococcales</taxon>
        <taxon>Peptostreptococcaceae</taxon>
        <taxon>Romboutsia</taxon>
    </lineage>
</organism>
<name>A0A921MZQ0_9FIRM</name>
<evidence type="ECO:0000313" key="3">
    <source>
        <dbReference type="Proteomes" id="UP000776700"/>
    </source>
</evidence>
<dbReference type="Proteomes" id="UP000776700">
    <property type="component" value="Unassembled WGS sequence"/>
</dbReference>
<dbReference type="AlphaFoldDB" id="A0A921MZQ0"/>
<accession>A0A921MZQ0</accession>
<gene>
    <name evidence="2" type="ORF">K8V90_03175</name>
</gene>
<protein>
    <submittedName>
        <fullName evidence="2">Helix-turn-helix domain-containing protein</fullName>
    </submittedName>
</protein>
<comment type="caution">
    <text evidence="2">The sequence shown here is derived from an EMBL/GenBank/DDBJ whole genome shotgun (WGS) entry which is preliminary data.</text>
</comment>
<feature type="non-terminal residue" evidence="2">
    <location>
        <position position="42"/>
    </location>
</feature>
<dbReference type="EMBL" id="DYUB01000106">
    <property type="protein sequence ID" value="HJG96088.1"/>
    <property type="molecule type" value="Genomic_DNA"/>
</dbReference>
<dbReference type="Gene3D" id="1.10.10.60">
    <property type="entry name" value="Homeodomain-like"/>
    <property type="match status" value="1"/>
</dbReference>
<dbReference type="InterPro" id="IPR025246">
    <property type="entry name" value="IS30-like_HTH"/>
</dbReference>
<dbReference type="Pfam" id="PF13936">
    <property type="entry name" value="HTH_38"/>
    <property type="match status" value="1"/>
</dbReference>
<proteinExistence type="predicted"/>
<reference evidence="2" key="1">
    <citation type="journal article" date="2021" name="PeerJ">
        <title>Extensive microbial diversity within the chicken gut microbiome revealed by metagenomics and culture.</title>
        <authorList>
            <person name="Gilroy R."/>
            <person name="Ravi A."/>
            <person name="Getino M."/>
            <person name="Pursley I."/>
            <person name="Horton D.L."/>
            <person name="Alikhan N.F."/>
            <person name="Baker D."/>
            <person name="Gharbi K."/>
            <person name="Hall N."/>
            <person name="Watson M."/>
            <person name="Adriaenssens E.M."/>
            <person name="Foster-Nyarko E."/>
            <person name="Jarju S."/>
            <person name="Secka A."/>
            <person name="Antonio M."/>
            <person name="Oren A."/>
            <person name="Chaudhuri R.R."/>
            <person name="La Ragione R."/>
            <person name="Hildebrand F."/>
            <person name="Pallen M.J."/>
        </authorList>
    </citation>
    <scope>NUCLEOTIDE SEQUENCE</scope>
    <source>
        <strain evidence="2">1277</strain>
    </source>
</reference>